<name>A0A1W1UL02_9DEIO</name>
<dbReference type="Proteomes" id="UP000192582">
    <property type="component" value="Unassembled WGS sequence"/>
</dbReference>
<dbReference type="STRING" id="695939.SAMN00790413_04687"/>
<gene>
    <name evidence="1" type="ORF">SAMN00790413_04687</name>
</gene>
<dbReference type="AlphaFoldDB" id="A0A1W1UL02"/>
<evidence type="ECO:0000313" key="2">
    <source>
        <dbReference type="Proteomes" id="UP000192582"/>
    </source>
</evidence>
<keyword evidence="2" id="KW-1185">Reference proteome</keyword>
<dbReference type="EMBL" id="FWWU01000005">
    <property type="protein sequence ID" value="SMB81703.1"/>
    <property type="molecule type" value="Genomic_DNA"/>
</dbReference>
<proteinExistence type="predicted"/>
<organism evidence="1 2">
    <name type="scientific">Deinococcus hopiensis KR-140</name>
    <dbReference type="NCBI Taxonomy" id="695939"/>
    <lineage>
        <taxon>Bacteria</taxon>
        <taxon>Thermotogati</taxon>
        <taxon>Deinococcota</taxon>
        <taxon>Deinococci</taxon>
        <taxon>Deinococcales</taxon>
        <taxon>Deinococcaceae</taxon>
        <taxon>Deinococcus</taxon>
    </lineage>
</organism>
<protein>
    <submittedName>
        <fullName evidence="1">Uncharacterized protein</fullName>
    </submittedName>
</protein>
<accession>A0A1W1UL02</accession>
<evidence type="ECO:0000313" key="1">
    <source>
        <dbReference type="EMBL" id="SMB81703.1"/>
    </source>
</evidence>
<sequence length="65" mass="7515">MSLDASALYVQVTGRLLKLGKGILLAKRVAFVYAPVAEKWRGWKPKRWTIPSWRGQLTWKRTSSR</sequence>
<reference evidence="1 2" key="1">
    <citation type="submission" date="2017-04" db="EMBL/GenBank/DDBJ databases">
        <authorList>
            <person name="Afonso C.L."/>
            <person name="Miller P.J."/>
            <person name="Scott M.A."/>
            <person name="Spackman E."/>
            <person name="Goraichik I."/>
            <person name="Dimitrov K.M."/>
            <person name="Suarez D.L."/>
            <person name="Swayne D.E."/>
        </authorList>
    </citation>
    <scope>NUCLEOTIDE SEQUENCE [LARGE SCALE GENOMIC DNA]</scope>
    <source>
        <strain evidence="1 2">KR-140</strain>
    </source>
</reference>